<reference evidence="1 2" key="1">
    <citation type="journal article" date="2018" name="Sci. Rep.">
        <title>Genomic signatures of local adaptation to the degree of environmental predictability in rotifers.</title>
        <authorList>
            <person name="Franch-Gras L."/>
            <person name="Hahn C."/>
            <person name="Garcia-Roger E.M."/>
            <person name="Carmona M.J."/>
            <person name="Serra M."/>
            <person name="Gomez A."/>
        </authorList>
    </citation>
    <scope>NUCLEOTIDE SEQUENCE [LARGE SCALE GENOMIC DNA]</scope>
    <source>
        <strain evidence="1">HYR1</strain>
    </source>
</reference>
<sequence>MVTVTKGAIFALAVKLRQRKDVGMIVTIYLVEHIKWLCPFAADSPRLSQTLSLSVQRFQIVQIAILVNAELVAAVRLSIKRVAKSTIHFVGVQIASTKVSDYAERRYRLVHGHIFDRLKKLRRLVIHVSYVHKHSRLEQSVVVGRIKIDRFGQFDKATVDLAFRVHFKVDWFAHSIHTIELIVARVNRISHQTLGSETIAELGIDANVLVAGGHNNDTLANAKVLVNRLCVRVGLKLRRLIVRVVHINGHLAASTLATAVRRTHLNCVLVYLLSVQLDILKYLTARLVNAEHVHVAKLFILGYLVSEHCVVAH</sequence>
<dbReference type="Proteomes" id="UP000276133">
    <property type="component" value="Unassembled WGS sequence"/>
</dbReference>
<evidence type="ECO:0000313" key="1">
    <source>
        <dbReference type="EMBL" id="RNA38229.1"/>
    </source>
</evidence>
<name>A0A3M7SR79_BRAPC</name>
<keyword evidence="2" id="KW-1185">Reference proteome</keyword>
<dbReference type="EMBL" id="REGN01000902">
    <property type="protein sequence ID" value="RNA38229.1"/>
    <property type="molecule type" value="Genomic_DNA"/>
</dbReference>
<comment type="caution">
    <text evidence="1">The sequence shown here is derived from an EMBL/GenBank/DDBJ whole genome shotgun (WGS) entry which is preliminary data.</text>
</comment>
<accession>A0A3M7SR79</accession>
<evidence type="ECO:0000313" key="2">
    <source>
        <dbReference type="Proteomes" id="UP000276133"/>
    </source>
</evidence>
<proteinExistence type="predicted"/>
<protein>
    <submittedName>
        <fullName evidence="1">Uncharacterized protein</fullName>
    </submittedName>
</protein>
<gene>
    <name evidence="1" type="ORF">BpHYR1_005945</name>
</gene>
<organism evidence="1 2">
    <name type="scientific">Brachionus plicatilis</name>
    <name type="common">Marine rotifer</name>
    <name type="synonym">Brachionus muelleri</name>
    <dbReference type="NCBI Taxonomy" id="10195"/>
    <lineage>
        <taxon>Eukaryota</taxon>
        <taxon>Metazoa</taxon>
        <taxon>Spiralia</taxon>
        <taxon>Gnathifera</taxon>
        <taxon>Rotifera</taxon>
        <taxon>Eurotatoria</taxon>
        <taxon>Monogononta</taxon>
        <taxon>Pseudotrocha</taxon>
        <taxon>Ploima</taxon>
        <taxon>Brachionidae</taxon>
        <taxon>Brachionus</taxon>
    </lineage>
</organism>
<dbReference type="AlphaFoldDB" id="A0A3M7SR79"/>